<name>A0A5S3YKE2_9GAMM</name>
<accession>A0A5S3YKE2</accession>
<dbReference type="InterPro" id="IPR003512">
    <property type="entry name" value="Phage_M13_G5P_DNA-bd"/>
</dbReference>
<evidence type="ECO:0000313" key="5">
    <source>
        <dbReference type="Proteomes" id="UP000307362"/>
    </source>
</evidence>
<dbReference type="InterPro" id="IPR012340">
    <property type="entry name" value="NA-bd_OB-fold"/>
</dbReference>
<evidence type="ECO:0000256" key="2">
    <source>
        <dbReference type="ARBA" id="ARBA00023125"/>
    </source>
</evidence>
<feature type="non-terminal residue" evidence="4">
    <location>
        <position position="1"/>
    </location>
</feature>
<keyword evidence="1" id="KW-0235">DNA replication</keyword>
<keyword evidence="2" id="KW-0238">DNA-binding</keyword>
<reference evidence="5" key="2">
    <citation type="submission" date="2019-06" db="EMBL/GenBank/DDBJ databases">
        <title>Co-occurence of chitin degradation, pigmentation and bioactivity in marine Pseudoalteromonas.</title>
        <authorList>
            <person name="Sonnenschein E.C."/>
            <person name="Bech P.K."/>
        </authorList>
    </citation>
    <scope>NUCLEOTIDE SEQUENCE [LARGE SCALE GENOMIC DNA]</scope>
    <source>
        <strain evidence="5">S1189</strain>
    </source>
</reference>
<comment type="caution">
    <text evidence="4">The sequence shown here is derived from an EMBL/GenBank/DDBJ whole genome shotgun (WGS) entry which is preliminary data.</text>
</comment>
<evidence type="ECO:0000256" key="1">
    <source>
        <dbReference type="ARBA" id="ARBA00022705"/>
    </source>
</evidence>
<dbReference type="AlphaFoldDB" id="A0A5S3YKE2"/>
<dbReference type="SUPFAM" id="SSF50249">
    <property type="entry name" value="Nucleic acid-binding proteins"/>
    <property type="match status" value="1"/>
</dbReference>
<dbReference type="GO" id="GO:0006260">
    <property type="term" value="P:DNA replication"/>
    <property type="evidence" value="ECO:0007669"/>
    <property type="project" value="UniProtKB-KW"/>
</dbReference>
<reference evidence="4 5" key="1">
    <citation type="submission" date="2017-12" db="EMBL/GenBank/DDBJ databases">
        <authorList>
            <person name="Paulsen S."/>
            <person name="Gram L.K."/>
        </authorList>
    </citation>
    <scope>NUCLEOTIDE SEQUENCE [LARGE SCALE GENOMIC DNA]</scope>
    <source>
        <strain evidence="4 5">S1189</strain>
    </source>
</reference>
<dbReference type="Gene3D" id="2.40.50.140">
    <property type="entry name" value="Nucleic acid-binding proteins"/>
    <property type="match status" value="1"/>
</dbReference>
<dbReference type="Pfam" id="PF02303">
    <property type="entry name" value="Phage_DNA_bind"/>
    <property type="match status" value="1"/>
</dbReference>
<dbReference type="GO" id="GO:0003697">
    <property type="term" value="F:single-stranded DNA binding"/>
    <property type="evidence" value="ECO:0007669"/>
    <property type="project" value="InterPro"/>
</dbReference>
<protein>
    <recommendedName>
        <fullName evidence="3">Single-stranded DNA-binding protein</fullName>
    </recommendedName>
</protein>
<evidence type="ECO:0000313" key="4">
    <source>
        <dbReference type="EMBL" id="TMP74795.1"/>
    </source>
</evidence>
<proteinExistence type="predicted"/>
<dbReference type="Proteomes" id="UP000307362">
    <property type="component" value="Unassembled WGS sequence"/>
</dbReference>
<dbReference type="EMBL" id="PNCM01000417">
    <property type="protein sequence ID" value="TMP74795.1"/>
    <property type="molecule type" value="Genomic_DNA"/>
</dbReference>
<gene>
    <name evidence="4" type="ORF">CWB73_22075</name>
</gene>
<sequence>NGANVPEPRTFPAKGDKPPRTVYEQKAYANMGGVFPVEFKITHDDHNNAYPIGKYELAPSSYKVNQYGQLELHRFGMKLVPYAEFADKK</sequence>
<evidence type="ECO:0000256" key="3">
    <source>
        <dbReference type="ARBA" id="ARBA00030596"/>
    </source>
</evidence>
<dbReference type="RefSeq" id="WP_138569393.1">
    <property type="nucleotide sequence ID" value="NZ_PNCM01000417.1"/>
</dbReference>
<dbReference type="OrthoDB" id="359268at2"/>
<organism evidence="4 5">
    <name type="scientific">Pseudoalteromonas phenolica</name>
    <dbReference type="NCBI Taxonomy" id="161398"/>
    <lineage>
        <taxon>Bacteria</taxon>
        <taxon>Pseudomonadati</taxon>
        <taxon>Pseudomonadota</taxon>
        <taxon>Gammaproteobacteria</taxon>
        <taxon>Alteromonadales</taxon>
        <taxon>Pseudoalteromonadaceae</taxon>
        <taxon>Pseudoalteromonas</taxon>
    </lineage>
</organism>